<organism evidence="2">
    <name type="scientific">candidate division WOR-3 bacterium</name>
    <dbReference type="NCBI Taxonomy" id="2052148"/>
    <lineage>
        <taxon>Bacteria</taxon>
        <taxon>Bacteria division WOR-3</taxon>
    </lineage>
</organism>
<reference evidence="2" key="1">
    <citation type="journal article" date="2020" name="mSystems">
        <title>Genome- and Community-Level Interaction Insights into Carbon Utilization and Element Cycling Functions of Hydrothermarchaeota in Hydrothermal Sediment.</title>
        <authorList>
            <person name="Zhou Z."/>
            <person name="Liu Y."/>
            <person name="Xu W."/>
            <person name="Pan J."/>
            <person name="Luo Z.H."/>
            <person name="Li M."/>
        </authorList>
    </citation>
    <scope>NUCLEOTIDE SEQUENCE [LARGE SCALE GENOMIC DNA]</scope>
    <source>
        <strain evidence="2">SpSt-488</strain>
    </source>
</reference>
<gene>
    <name evidence="2" type="ORF">ENS41_08050</name>
</gene>
<sequence length="144" mass="16898">MTYSPEGRSSDRRSRRHRDRRPGGWQRPRAQSGGQGGRDNTRPENILARRLEQWGIRYQRQFRIGHFVYDFRIGEHALLEVHGTHADPRFNPVERLTPEQLRAIQHDEAKLHYAAEHGFTVKVVWEDDIINGRLTREQLVAPAE</sequence>
<comment type="caution">
    <text evidence="2">The sequence shown here is derived from an EMBL/GenBank/DDBJ whole genome shotgun (WGS) entry which is preliminary data.</text>
</comment>
<dbReference type="Gene3D" id="3.40.960.10">
    <property type="entry name" value="VSR Endonuclease"/>
    <property type="match status" value="1"/>
</dbReference>
<dbReference type="AlphaFoldDB" id="A0A7C4GHE3"/>
<dbReference type="InterPro" id="IPR011335">
    <property type="entry name" value="Restrct_endonuc-II-like"/>
</dbReference>
<evidence type="ECO:0000256" key="1">
    <source>
        <dbReference type="SAM" id="MobiDB-lite"/>
    </source>
</evidence>
<evidence type="ECO:0008006" key="3">
    <source>
        <dbReference type="Google" id="ProtNLM"/>
    </source>
</evidence>
<evidence type="ECO:0000313" key="2">
    <source>
        <dbReference type="EMBL" id="HGK28878.1"/>
    </source>
</evidence>
<accession>A0A7C4GHE3</accession>
<dbReference type="SUPFAM" id="SSF52980">
    <property type="entry name" value="Restriction endonuclease-like"/>
    <property type="match status" value="1"/>
</dbReference>
<dbReference type="EMBL" id="DSUT01000170">
    <property type="protein sequence ID" value="HGK28878.1"/>
    <property type="molecule type" value="Genomic_DNA"/>
</dbReference>
<proteinExistence type="predicted"/>
<feature type="region of interest" description="Disordered" evidence="1">
    <location>
        <begin position="1"/>
        <end position="44"/>
    </location>
</feature>
<name>A0A7C4GHE3_UNCW3</name>
<protein>
    <recommendedName>
        <fullName evidence="3">DUF559 domain-containing protein</fullName>
    </recommendedName>
</protein>